<dbReference type="AlphaFoldDB" id="A0AAQ4F1F0"/>
<sequence>MQGQHRLAFGPDWNRSWVASGLAASGLWSAGGNGGSCYASGVKLDRICEKNTGRIGAPEEAILSFEIFVSDLCLLFNTWAEKKGFCFANHLHKKYHRA</sequence>
<proteinExistence type="predicted"/>
<accession>A0AAQ4F1F0</accession>
<evidence type="ECO:0000313" key="1">
    <source>
        <dbReference type="EMBL" id="KAK8780917.1"/>
    </source>
</evidence>
<comment type="caution">
    <text evidence="1">The sequence shown here is derived from an EMBL/GenBank/DDBJ whole genome shotgun (WGS) entry which is preliminary data.</text>
</comment>
<keyword evidence="2" id="KW-1185">Reference proteome</keyword>
<reference evidence="1 2" key="1">
    <citation type="journal article" date="2023" name="Arcadia Sci">
        <title>De novo assembly of a long-read Amblyomma americanum tick genome.</title>
        <authorList>
            <person name="Chou S."/>
            <person name="Poskanzer K.E."/>
            <person name="Rollins M."/>
            <person name="Thuy-Boun P.S."/>
        </authorList>
    </citation>
    <scope>NUCLEOTIDE SEQUENCE [LARGE SCALE GENOMIC DNA]</scope>
    <source>
        <strain evidence="1">F_SG_1</strain>
        <tissue evidence="1">Salivary glands</tissue>
    </source>
</reference>
<name>A0AAQ4F1F0_AMBAM</name>
<protein>
    <submittedName>
        <fullName evidence="1">Uncharacterized protein</fullName>
    </submittedName>
</protein>
<dbReference type="EMBL" id="JARKHS020008274">
    <property type="protein sequence ID" value="KAK8780917.1"/>
    <property type="molecule type" value="Genomic_DNA"/>
</dbReference>
<dbReference type="Proteomes" id="UP001321473">
    <property type="component" value="Unassembled WGS sequence"/>
</dbReference>
<evidence type="ECO:0000313" key="2">
    <source>
        <dbReference type="Proteomes" id="UP001321473"/>
    </source>
</evidence>
<organism evidence="1 2">
    <name type="scientific">Amblyomma americanum</name>
    <name type="common">Lone star tick</name>
    <dbReference type="NCBI Taxonomy" id="6943"/>
    <lineage>
        <taxon>Eukaryota</taxon>
        <taxon>Metazoa</taxon>
        <taxon>Ecdysozoa</taxon>
        <taxon>Arthropoda</taxon>
        <taxon>Chelicerata</taxon>
        <taxon>Arachnida</taxon>
        <taxon>Acari</taxon>
        <taxon>Parasitiformes</taxon>
        <taxon>Ixodida</taxon>
        <taxon>Ixodoidea</taxon>
        <taxon>Ixodidae</taxon>
        <taxon>Amblyomminae</taxon>
        <taxon>Amblyomma</taxon>
    </lineage>
</organism>
<gene>
    <name evidence="1" type="ORF">V5799_017742</name>
</gene>